<evidence type="ECO:0000313" key="3">
    <source>
        <dbReference type="Proteomes" id="UP000183975"/>
    </source>
</evidence>
<proteinExistence type="predicted"/>
<keyword evidence="1" id="KW-0732">Signal</keyword>
<evidence type="ECO:0000313" key="2">
    <source>
        <dbReference type="EMBL" id="SHK13316.1"/>
    </source>
</evidence>
<name>A0A1M6PZM2_9FIRM</name>
<dbReference type="AlphaFoldDB" id="A0A1M6PZM2"/>
<evidence type="ECO:0000256" key="1">
    <source>
        <dbReference type="SAM" id="SignalP"/>
    </source>
</evidence>
<accession>A0A1M6PZM2</accession>
<feature type="signal peptide" evidence="1">
    <location>
        <begin position="1"/>
        <end position="26"/>
    </location>
</feature>
<protein>
    <recommendedName>
        <fullName evidence="4">Copper amine oxidase N-terminal domain-containing protein</fullName>
    </recommendedName>
</protein>
<dbReference type="PROSITE" id="PS51257">
    <property type="entry name" value="PROKAR_LIPOPROTEIN"/>
    <property type="match status" value="1"/>
</dbReference>
<dbReference type="OrthoDB" id="9800940at2"/>
<reference evidence="2 3" key="1">
    <citation type="submission" date="2016-11" db="EMBL/GenBank/DDBJ databases">
        <authorList>
            <person name="Jaros S."/>
            <person name="Januszkiewicz K."/>
            <person name="Wedrychowicz H."/>
        </authorList>
    </citation>
    <scope>NUCLEOTIDE SEQUENCE [LARGE SCALE GENOMIC DNA]</scope>
    <source>
        <strain evidence="2 3">DSM 14214</strain>
    </source>
</reference>
<dbReference type="Proteomes" id="UP000183975">
    <property type="component" value="Unassembled WGS sequence"/>
</dbReference>
<dbReference type="EMBL" id="FRAH01000016">
    <property type="protein sequence ID" value="SHK13316.1"/>
    <property type="molecule type" value="Genomic_DNA"/>
</dbReference>
<organism evidence="2 3">
    <name type="scientific">Anaerotignum lactatifermentans DSM 14214</name>
    <dbReference type="NCBI Taxonomy" id="1121323"/>
    <lineage>
        <taxon>Bacteria</taxon>
        <taxon>Bacillati</taxon>
        <taxon>Bacillota</taxon>
        <taxon>Clostridia</taxon>
        <taxon>Lachnospirales</taxon>
        <taxon>Anaerotignaceae</taxon>
        <taxon>Anaerotignum</taxon>
    </lineage>
</organism>
<feature type="chain" id="PRO_5039055488" description="Copper amine oxidase N-terminal domain-containing protein" evidence="1">
    <location>
        <begin position="27"/>
        <end position="304"/>
    </location>
</feature>
<gene>
    <name evidence="2" type="ORF">SAMN02745138_01219</name>
</gene>
<keyword evidence="3" id="KW-1185">Reference proteome</keyword>
<sequence>MKSWGKHFYFLLAVLCALGLSGCDHSITITIDGAEIATTELEEKHWISVEELQDYGFALQKGDKMTGSLETNWVLYPLSPGMKTVEKEEIVVHDEAEKHHVYCNGLLVPTKVINGELMVAVESLTGENLDQSYMTYSGIWENMEQLQQTRFSVYLVEKKEEAEDNWDLYLLRPTMPLRTPWGCILFEKVLTDDIPFTKESFAEEYVSLPELAENMDLSFALHKGILHMHQDGAVENYQVPLETVSQDFMEQRLISGYALTGEGIRIACVYDGKKLYANLEDMKEVVAAEGYAYDEETRTFTQKN</sequence>
<dbReference type="RefSeq" id="WP_072850123.1">
    <property type="nucleotide sequence ID" value="NZ_FRAH01000016.1"/>
</dbReference>
<evidence type="ECO:0008006" key="4">
    <source>
        <dbReference type="Google" id="ProtNLM"/>
    </source>
</evidence>